<reference evidence="2 3" key="1">
    <citation type="submission" date="2016-10" db="EMBL/GenBank/DDBJ databases">
        <authorList>
            <person name="Cai Z."/>
        </authorList>
    </citation>
    <scope>NUCLEOTIDE SEQUENCE [LARGE SCALE GENOMIC DNA]</scope>
</reference>
<dbReference type="AlphaFoldDB" id="A0A383WF65"/>
<feature type="compositionally biased region" description="Low complexity" evidence="1">
    <location>
        <begin position="104"/>
        <end position="118"/>
    </location>
</feature>
<feature type="region of interest" description="Disordered" evidence="1">
    <location>
        <begin position="99"/>
        <end position="118"/>
    </location>
</feature>
<proteinExistence type="predicted"/>
<accession>A0A383WF65</accession>
<evidence type="ECO:0000313" key="3">
    <source>
        <dbReference type="Proteomes" id="UP000256970"/>
    </source>
</evidence>
<protein>
    <submittedName>
        <fullName evidence="2">Uncharacterized protein</fullName>
    </submittedName>
</protein>
<dbReference type="Proteomes" id="UP000256970">
    <property type="component" value="Unassembled WGS sequence"/>
</dbReference>
<name>A0A383WF65_TETOB</name>
<evidence type="ECO:0000313" key="2">
    <source>
        <dbReference type="EMBL" id="SZX75386.1"/>
    </source>
</evidence>
<gene>
    <name evidence="2" type="ORF">BQ4739_LOCUS15661</name>
</gene>
<evidence type="ECO:0000256" key="1">
    <source>
        <dbReference type="SAM" id="MobiDB-lite"/>
    </source>
</evidence>
<dbReference type="EMBL" id="FNXT01001231">
    <property type="protein sequence ID" value="SZX75386.1"/>
    <property type="molecule type" value="Genomic_DNA"/>
</dbReference>
<keyword evidence="3" id="KW-1185">Reference proteome</keyword>
<organism evidence="2 3">
    <name type="scientific">Tetradesmus obliquus</name>
    <name type="common">Green alga</name>
    <name type="synonym">Acutodesmus obliquus</name>
    <dbReference type="NCBI Taxonomy" id="3088"/>
    <lineage>
        <taxon>Eukaryota</taxon>
        <taxon>Viridiplantae</taxon>
        <taxon>Chlorophyta</taxon>
        <taxon>core chlorophytes</taxon>
        <taxon>Chlorophyceae</taxon>
        <taxon>CS clade</taxon>
        <taxon>Sphaeropleales</taxon>
        <taxon>Scenedesmaceae</taxon>
        <taxon>Tetradesmus</taxon>
    </lineage>
</organism>
<sequence length="189" mass="19979">MQKHAAIYLQDHGKGRIHSSAEQGDACALVCSQQQRCLGIPAKAQLQGSSHDYCDKAAPAKAEQQPADASMLSRVSSCPLPETPQQEAPQLVLPKLRIGKDSSSEPSAGTPGAAAAGEAGAAGTGQCPGWFFNCRGCGCMTAYERRITTSDVPFCRRCQVLLDDATPEMKDKMVSTLLYVHGAWAKAGL</sequence>